<gene>
    <name evidence="1" type="ORF">ABL78_3550</name>
</gene>
<dbReference type="OMA" id="DRQDEPG"/>
<accession>A0A0N1PCP3</accession>
<reference evidence="1 2" key="1">
    <citation type="journal article" date="2015" name="PLoS Pathog.">
        <title>Leptomonas seymouri: Adaptations to the Dixenous Life Cycle Analyzed by Genome Sequencing, Transcriptome Profiling and Co-infection with Leishmania donovani.</title>
        <authorList>
            <person name="Kraeva N."/>
            <person name="Butenko A."/>
            <person name="Hlavacova J."/>
            <person name="Kostygov A."/>
            <person name="Myskova J."/>
            <person name="Grybchuk D."/>
            <person name="Lestinova T."/>
            <person name="Votypka J."/>
            <person name="Volf P."/>
            <person name="Opperdoes F."/>
            <person name="Flegontov P."/>
            <person name="Lukes J."/>
            <person name="Yurchenko V."/>
        </authorList>
    </citation>
    <scope>NUCLEOTIDE SEQUENCE [LARGE SCALE GENOMIC DNA]</scope>
    <source>
        <strain evidence="1 2">ATCC 30220</strain>
    </source>
</reference>
<organism evidence="1 2">
    <name type="scientific">Leptomonas seymouri</name>
    <dbReference type="NCBI Taxonomy" id="5684"/>
    <lineage>
        <taxon>Eukaryota</taxon>
        <taxon>Discoba</taxon>
        <taxon>Euglenozoa</taxon>
        <taxon>Kinetoplastea</taxon>
        <taxon>Metakinetoplastina</taxon>
        <taxon>Trypanosomatida</taxon>
        <taxon>Trypanosomatidae</taxon>
        <taxon>Leishmaniinae</taxon>
        <taxon>Leptomonas</taxon>
    </lineage>
</organism>
<evidence type="ECO:0000313" key="2">
    <source>
        <dbReference type="Proteomes" id="UP000038009"/>
    </source>
</evidence>
<keyword evidence="2" id="KW-1185">Reference proteome</keyword>
<sequence length="102" mass="11840">MGLKRLAKQAKVTSKLMLFQSRREPYKPVTSDRVMIENRRRLEAFEAKNAEGVVFVPDVALPPWQRSVATNLKKQATQMNFRGLRVRVADRQDEPGFPTHFR</sequence>
<dbReference type="Proteomes" id="UP000038009">
    <property type="component" value="Unassembled WGS sequence"/>
</dbReference>
<dbReference type="AlphaFoldDB" id="A0A0N1PCP3"/>
<evidence type="ECO:0000313" key="1">
    <source>
        <dbReference type="EMBL" id="KPI87362.1"/>
    </source>
</evidence>
<protein>
    <submittedName>
        <fullName evidence="1">Uncharacterized protein</fullName>
    </submittedName>
</protein>
<comment type="caution">
    <text evidence="1">The sequence shown here is derived from an EMBL/GenBank/DDBJ whole genome shotgun (WGS) entry which is preliminary data.</text>
</comment>
<dbReference type="VEuPathDB" id="TriTrypDB:Lsey_0091_0160"/>
<name>A0A0N1PCP3_LEPSE</name>
<dbReference type="OrthoDB" id="268840at2759"/>
<proteinExistence type="predicted"/>
<dbReference type="CDD" id="cd23017">
    <property type="entry name" value="mt-LAF19-like"/>
    <property type="match status" value="1"/>
</dbReference>
<dbReference type="EMBL" id="LJSK01000091">
    <property type="protein sequence ID" value="KPI87362.1"/>
    <property type="molecule type" value="Genomic_DNA"/>
</dbReference>